<accession>A0A1X7JRR8</accession>
<gene>
    <name evidence="2" type="ORF">SAMN06296010_1738</name>
</gene>
<keyword evidence="3" id="KW-1185">Reference proteome</keyword>
<proteinExistence type="predicted"/>
<dbReference type="EMBL" id="FXAY01000002">
    <property type="protein sequence ID" value="SMG30960.1"/>
    <property type="molecule type" value="Genomic_DNA"/>
</dbReference>
<keyword evidence="1" id="KW-1133">Transmembrane helix</keyword>
<protein>
    <submittedName>
        <fullName evidence="2">Uncharacterized protein</fullName>
    </submittedName>
</protein>
<evidence type="ECO:0000313" key="3">
    <source>
        <dbReference type="Proteomes" id="UP000193244"/>
    </source>
</evidence>
<dbReference type="STRING" id="150121.SAMN06296010_1738"/>
<evidence type="ECO:0000256" key="1">
    <source>
        <dbReference type="SAM" id="Phobius"/>
    </source>
</evidence>
<reference evidence="3" key="1">
    <citation type="submission" date="2017-04" db="EMBL/GenBank/DDBJ databases">
        <authorList>
            <person name="Varghese N."/>
            <person name="Submissions S."/>
        </authorList>
    </citation>
    <scope>NUCLEOTIDE SEQUENCE [LARGE SCALE GENOMIC DNA]</scope>
    <source>
        <strain evidence="3">VKM Ac-2510</strain>
    </source>
</reference>
<dbReference type="Proteomes" id="UP000193244">
    <property type="component" value="Unassembled WGS sequence"/>
</dbReference>
<keyword evidence="1" id="KW-0812">Transmembrane</keyword>
<organism evidence="2 3">
    <name type="scientific">Agreia pratensis</name>
    <dbReference type="NCBI Taxonomy" id="150121"/>
    <lineage>
        <taxon>Bacteria</taxon>
        <taxon>Bacillati</taxon>
        <taxon>Actinomycetota</taxon>
        <taxon>Actinomycetes</taxon>
        <taxon>Micrococcales</taxon>
        <taxon>Microbacteriaceae</taxon>
        <taxon>Agreia</taxon>
    </lineage>
</organism>
<name>A0A1X7JRR8_9MICO</name>
<feature type="transmembrane region" description="Helical" evidence="1">
    <location>
        <begin position="37"/>
        <end position="63"/>
    </location>
</feature>
<evidence type="ECO:0000313" key="2">
    <source>
        <dbReference type="EMBL" id="SMG30960.1"/>
    </source>
</evidence>
<sequence>MIIVSVCAFGAVLAILAHLVILPLAKRRPVLLRGAEAYALVALAIVAVAFISVWMLPVLLLLIAQFVVARVWRPWVVLGLATEQVLTAVVKASTMVRVKRTIVDDRTFVMGERSTLIVRTLAPRIQTVTVRVSASNDTGLKKIALFRNVLRKTVQNYSLGRS</sequence>
<dbReference type="AlphaFoldDB" id="A0A1X7JRR8"/>
<dbReference type="RefSeq" id="WP_085484890.1">
    <property type="nucleotide sequence ID" value="NZ_FXAY01000002.1"/>
</dbReference>
<dbReference type="OrthoDB" id="5124824at2"/>
<keyword evidence="1" id="KW-0472">Membrane</keyword>